<comment type="subcellular location">
    <subcellularLocation>
        <location evidence="1">Membrane</location>
    </subcellularLocation>
</comment>
<dbReference type="GO" id="GO:0016491">
    <property type="term" value="F:oxidoreductase activity"/>
    <property type="evidence" value="ECO:0007669"/>
    <property type="project" value="InterPro"/>
</dbReference>
<dbReference type="InterPro" id="IPR050307">
    <property type="entry name" value="Sterol_Desaturase_Related"/>
</dbReference>
<dbReference type="Pfam" id="PF04116">
    <property type="entry name" value="FA_hydroxylase"/>
    <property type="match status" value="1"/>
</dbReference>
<evidence type="ECO:0000313" key="8">
    <source>
        <dbReference type="Proteomes" id="UP000199400"/>
    </source>
</evidence>
<reference evidence="8" key="1">
    <citation type="submission" date="2016-10" db="EMBL/GenBank/DDBJ databases">
        <authorList>
            <person name="Varghese N."/>
            <person name="Submissions S."/>
        </authorList>
    </citation>
    <scope>NUCLEOTIDE SEQUENCE [LARGE SCALE GENOMIC DNA]</scope>
    <source>
        <strain evidence="8">ATCC 25963</strain>
    </source>
</reference>
<dbReference type="AlphaFoldDB" id="A0A1I2CIV8"/>
<gene>
    <name evidence="7" type="ORF">SAMN02745121_05164</name>
</gene>
<evidence type="ECO:0000256" key="5">
    <source>
        <dbReference type="SAM" id="Phobius"/>
    </source>
</evidence>
<evidence type="ECO:0000256" key="4">
    <source>
        <dbReference type="ARBA" id="ARBA00023136"/>
    </source>
</evidence>
<keyword evidence="3 5" id="KW-1133">Transmembrane helix</keyword>
<protein>
    <submittedName>
        <fullName evidence="7">Sterol desaturase/sphingolipid hydroxylase, fatty acid hydroxylase superfamily</fullName>
    </submittedName>
</protein>
<evidence type="ECO:0000313" key="7">
    <source>
        <dbReference type="EMBL" id="SFE68168.1"/>
    </source>
</evidence>
<dbReference type="OrthoDB" id="9770329at2"/>
<dbReference type="GO" id="GO:0016020">
    <property type="term" value="C:membrane"/>
    <property type="evidence" value="ECO:0007669"/>
    <property type="project" value="UniProtKB-SubCell"/>
</dbReference>
<evidence type="ECO:0000256" key="2">
    <source>
        <dbReference type="ARBA" id="ARBA00022692"/>
    </source>
</evidence>
<evidence type="ECO:0000259" key="6">
    <source>
        <dbReference type="Pfam" id="PF04116"/>
    </source>
</evidence>
<name>A0A1I2CIV8_9BACT</name>
<keyword evidence="4 5" id="KW-0472">Membrane</keyword>
<feature type="domain" description="Fatty acid hydroxylase" evidence="6">
    <location>
        <begin position="93"/>
        <end position="230"/>
    </location>
</feature>
<evidence type="ECO:0000256" key="3">
    <source>
        <dbReference type="ARBA" id="ARBA00022989"/>
    </source>
</evidence>
<accession>A0A1I2CIV8</accession>
<dbReference type="EMBL" id="FOMX01000017">
    <property type="protein sequence ID" value="SFE68168.1"/>
    <property type="molecule type" value="Genomic_DNA"/>
</dbReference>
<sequence>MFDLGTFLDWFVVLVFAHAAVTLLTVGLGRAAERAPAGKRIQGDAMPEGQVAREIRANVRFCLLIPAALALALQGRWIVWGPDSPGWAVISFFLCGVVFDVYFYALHRLLHTRPLMRFHRHHHLSRVTTPWSAQSVSTVEALGWALGYVGVPWLLGHVAPVSLIGYFVYLFYNVFGNVIGHANVELGPPALTRSPTVWFAHPYTFHALHHARFTKHFGFGSTFMDRLAGTEWPDWVPAYDQVMAGKPLRHHGKTEPQA</sequence>
<feature type="transmembrane region" description="Helical" evidence="5">
    <location>
        <begin position="127"/>
        <end position="147"/>
    </location>
</feature>
<feature type="transmembrane region" description="Helical" evidence="5">
    <location>
        <begin position="86"/>
        <end position="106"/>
    </location>
</feature>
<dbReference type="GO" id="GO:0008610">
    <property type="term" value="P:lipid biosynthetic process"/>
    <property type="evidence" value="ECO:0007669"/>
    <property type="project" value="InterPro"/>
</dbReference>
<dbReference type="Proteomes" id="UP000199400">
    <property type="component" value="Unassembled WGS sequence"/>
</dbReference>
<feature type="transmembrane region" description="Helical" evidence="5">
    <location>
        <begin position="61"/>
        <end position="80"/>
    </location>
</feature>
<proteinExistence type="predicted"/>
<dbReference type="STRING" id="54.SAMN02745121_05164"/>
<feature type="transmembrane region" description="Helical" evidence="5">
    <location>
        <begin position="153"/>
        <end position="172"/>
    </location>
</feature>
<organism evidence="7 8">
    <name type="scientific">Nannocystis exedens</name>
    <dbReference type="NCBI Taxonomy" id="54"/>
    <lineage>
        <taxon>Bacteria</taxon>
        <taxon>Pseudomonadati</taxon>
        <taxon>Myxococcota</taxon>
        <taxon>Polyangia</taxon>
        <taxon>Nannocystales</taxon>
        <taxon>Nannocystaceae</taxon>
        <taxon>Nannocystis</taxon>
    </lineage>
</organism>
<evidence type="ECO:0000256" key="1">
    <source>
        <dbReference type="ARBA" id="ARBA00004370"/>
    </source>
</evidence>
<keyword evidence="2 5" id="KW-0812">Transmembrane</keyword>
<feature type="transmembrane region" description="Helical" evidence="5">
    <location>
        <begin position="12"/>
        <end position="32"/>
    </location>
</feature>
<dbReference type="GO" id="GO:0005506">
    <property type="term" value="F:iron ion binding"/>
    <property type="evidence" value="ECO:0007669"/>
    <property type="project" value="InterPro"/>
</dbReference>
<dbReference type="PANTHER" id="PTHR11863">
    <property type="entry name" value="STEROL DESATURASE"/>
    <property type="match status" value="1"/>
</dbReference>
<keyword evidence="8" id="KW-1185">Reference proteome</keyword>
<dbReference type="InterPro" id="IPR006694">
    <property type="entry name" value="Fatty_acid_hydroxylase"/>
</dbReference>
<dbReference type="RefSeq" id="WP_096326605.1">
    <property type="nucleotide sequence ID" value="NZ_FOMX01000017.1"/>
</dbReference>